<keyword evidence="9" id="KW-1185">Reference proteome</keyword>
<dbReference type="InterPro" id="IPR027022">
    <property type="entry name" value="ABC_permease_BceB-typ"/>
</dbReference>
<comment type="subcellular location">
    <subcellularLocation>
        <location evidence="1 6">Cell membrane</location>
        <topology evidence="1 6">Multi-pass membrane protein</topology>
    </subcellularLocation>
</comment>
<evidence type="ECO:0000256" key="2">
    <source>
        <dbReference type="ARBA" id="ARBA00022475"/>
    </source>
</evidence>
<keyword evidence="3 6" id="KW-0812">Transmembrane</keyword>
<keyword evidence="4 6" id="KW-1133">Transmembrane helix</keyword>
<feature type="transmembrane region" description="Helical" evidence="6">
    <location>
        <begin position="231"/>
        <end position="251"/>
    </location>
</feature>
<feature type="transmembrane region" description="Helical" evidence="6">
    <location>
        <begin position="18"/>
        <end position="35"/>
    </location>
</feature>
<protein>
    <submittedName>
        <fullName evidence="8">ABC transporter permease</fullName>
    </submittedName>
</protein>
<feature type="transmembrane region" description="Helical" evidence="6">
    <location>
        <begin position="109"/>
        <end position="131"/>
    </location>
</feature>
<sequence>MSFNHITLKNFRQNIRHYGMFLFSLLISIILYFSFSTLKYARSINNSESGGLIKNGATIGSITLFFIIIIFLMYANHLFVKRRTREFALFQLIGLTRSNILRMICIEQLSIFVITSVFGVIIGVFGSQLLLHVAASLMKLKVHLSVSFEPQALLVTLLMLLMAFILIMFQNWLFLKRRSILSMMKDSSKTEATQSRITVKETIGGILGIIMIALGYYIATEMFGVFKPLTLSMLSPFIILFLTIVGAYLFFRSSVSFIFKTIRRAKNGRVSITDVVSTSSIMHRMKKNAMSLTVIAVISAITVSTLCFAVITYSSTDSYIQSSSPQDFNIEKTSTANKFEHQLNQHHIPFSKVTYESITPKTVQDKVMSFNGKENHSEVTPIMRNPKLKGKQAKLTNTKLANGMIHFNMNNHITVKGKSKQTVKVTEKDDDKVYPTSLSSAGPIIQVSPKVYHSLKEKKITQHNYGYNLKHHSDVKKAEHIAHKVDPFITSRDSLIKMMDMSNGILMFVSSFLGLAFLIAAGCIIYIKQVDETEDGIDNFKVLRRIGFTTTDMAKGLFLNILFNFGLPLVIALLHAFFAAYAFMKIMDPGTYKPVIIIMIIYAIVYFIFAFFAYLHSMRVIKHSI</sequence>
<dbReference type="InterPro" id="IPR003838">
    <property type="entry name" value="ABC3_permease_C"/>
</dbReference>
<evidence type="ECO:0000256" key="5">
    <source>
        <dbReference type="ARBA" id="ARBA00023136"/>
    </source>
</evidence>
<accession>A0ABT2QSM4</accession>
<feature type="transmembrane region" description="Helical" evidence="6">
    <location>
        <begin position="505"/>
        <end position="527"/>
    </location>
</feature>
<proteinExistence type="inferred from homology"/>
<dbReference type="InterPro" id="IPR052536">
    <property type="entry name" value="ABC-4_Integral_Memb_Prot"/>
</dbReference>
<feature type="transmembrane region" description="Helical" evidence="6">
    <location>
        <begin position="561"/>
        <end position="583"/>
    </location>
</feature>
<feature type="domain" description="ABC3 transporter permease C-terminal" evidence="7">
    <location>
        <begin position="61"/>
        <end position="178"/>
    </location>
</feature>
<evidence type="ECO:0000313" key="9">
    <source>
        <dbReference type="Proteomes" id="UP001209553"/>
    </source>
</evidence>
<comment type="caution">
    <text evidence="8">The sequence shown here is derived from an EMBL/GenBank/DDBJ whole genome shotgun (WGS) entry which is preliminary data.</text>
</comment>
<evidence type="ECO:0000256" key="6">
    <source>
        <dbReference type="PIRNR" id="PIRNR018968"/>
    </source>
</evidence>
<evidence type="ECO:0000256" key="3">
    <source>
        <dbReference type="ARBA" id="ARBA00022692"/>
    </source>
</evidence>
<evidence type="ECO:0000313" key="8">
    <source>
        <dbReference type="EMBL" id="MCU5746948.1"/>
    </source>
</evidence>
<feature type="transmembrane region" description="Helical" evidence="6">
    <location>
        <begin position="595"/>
        <end position="615"/>
    </location>
</feature>
<gene>
    <name evidence="8" type="ORF">N9R04_09685</name>
</gene>
<organism evidence="8 9">
    <name type="scientific">Staphylococcus marylandisciuri</name>
    <dbReference type="NCBI Taxonomy" id="2981529"/>
    <lineage>
        <taxon>Bacteria</taxon>
        <taxon>Bacillati</taxon>
        <taxon>Bacillota</taxon>
        <taxon>Bacilli</taxon>
        <taxon>Bacillales</taxon>
        <taxon>Staphylococcaceae</taxon>
        <taxon>Staphylococcus</taxon>
    </lineage>
</organism>
<evidence type="ECO:0000259" key="7">
    <source>
        <dbReference type="Pfam" id="PF02687"/>
    </source>
</evidence>
<evidence type="ECO:0000256" key="4">
    <source>
        <dbReference type="ARBA" id="ARBA00022989"/>
    </source>
</evidence>
<reference evidence="8 9" key="1">
    <citation type="journal article" date="2023" name="Int. J. Syst. Evol. Microbiol.">
        <title>Streptococcus sciuri sp. nov., Staphylococcus marylandisciuri sp. nov. and Staphylococcus americanisciuri sp. nov., isolated from faeces of eastern grey squirrel (Sciurus carolinensis).</title>
        <authorList>
            <person name="Volokhov D.V."/>
            <person name="Zagorodnyaya T.A."/>
            <person name="Furtak V.A."/>
            <person name="Nattanmai G."/>
            <person name="Randall L."/>
            <person name="Jose S."/>
            <person name="Gao Y."/>
            <person name="Eisenberg T."/>
            <person name="Delmonte P."/>
            <person name="Blom J."/>
            <person name="Mitchell K.K."/>
        </authorList>
    </citation>
    <scope>NUCLEOTIDE SEQUENCE [LARGE SCALE GENOMIC DNA]</scope>
    <source>
        <strain evidence="8 9">SQ8-PEA</strain>
    </source>
</reference>
<feature type="transmembrane region" description="Helical" evidence="6">
    <location>
        <begin position="289"/>
        <end position="313"/>
    </location>
</feature>
<name>A0ABT2QSM4_9STAP</name>
<keyword evidence="5 6" id="KW-0472">Membrane</keyword>
<dbReference type="PANTHER" id="PTHR46795:SF3">
    <property type="entry name" value="ABC TRANSPORTER PERMEASE"/>
    <property type="match status" value="1"/>
</dbReference>
<dbReference type="EMBL" id="JAOPKZ010000017">
    <property type="protein sequence ID" value="MCU5746948.1"/>
    <property type="molecule type" value="Genomic_DNA"/>
</dbReference>
<feature type="transmembrane region" description="Helical" evidence="6">
    <location>
        <begin position="151"/>
        <end position="175"/>
    </location>
</feature>
<feature type="transmembrane region" description="Helical" evidence="6">
    <location>
        <begin position="55"/>
        <end position="75"/>
    </location>
</feature>
<dbReference type="Pfam" id="PF02687">
    <property type="entry name" value="FtsX"/>
    <property type="match status" value="1"/>
</dbReference>
<keyword evidence="2 6" id="KW-1003">Cell membrane</keyword>
<dbReference type="Proteomes" id="UP001209553">
    <property type="component" value="Unassembled WGS sequence"/>
</dbReference>
<dbReference type="PIRSF" id="PIRSF018968">
    <property type="entry name" value="ABC_permease_BceB"/>
    <property type="match status" value="1"/>
</dbReference>
<feature type="transmembrane region" description="Helical" evidence="6">
    <location>
        <begin position="202"/>
        <end position="219"/>
    </location>
</feature>
<dbReference type="RefSeq" id="WP_262856649.1">
    <property type="nucleotide sequence ID" value="NZ_JAOPKZ010000017.1"/>
</dbReference>
<keyword evidence="6" id="KW-0813">Transport</keyword>
<evidence type="ECO:0000256" key="1">
    <source>
        <dbReference type="ARBA" id="ARBA00004651"/>
    </source>
</evidence>
<comment type="similarity">
    <text evidence="6">Belongs to the ABC-4 integral membrane protein family.</text>
</comment>
<dbReference type="PANTHER" id="PTHR46795">
    <property type="entry name" value="ABC TRANSPORTER PERMEASE-RELATED-RELATED"/>
    <property type="match status" value="1"/>
</dbReference>